<keyword evidence="2" id="KW-0812">Transmembrane</keyword>
<feature type="region of interest" description="Disordered" evidence="1">
    <location>
        <begin position="1"/>
        <end position="37"/>
    </location>
</feature>
<evidence type="ECO:0000313" key="4">
    <source>
        <dbReference type="Proteomes" id="UP000703315"/>
    </source>
</evidence>
<feature type="transmembrane region" description="Helical" evidence="2">
    <location>
        <begin position="133"/>
        <end position="151"/>
    </location>
</feature>
<gene>
    <name evidence="3" type="ORF">K8V32_09605</name>
</gene>
<keyword evidence="2" id="KW-0472">Membrane</keyword>
<feature type="compositionally biased region" description="Pro residues" evidence="1">
    <location>
        <begin position="1"/>
        <end position="13"/>
    </location>
</feature>
<feature type="transmembrane region" description="Helical" evidence="2">
    <location>
        <begin position="322"/>
        <end position="343"/>
    </location>
</feature>
<dbReference type="EMBL" id="DYXC01000104">
    <property type="protein sequence ID" value="HJF15039.1"/>
    <property type="molecule type" value="Genomic_DNA"/>
</dbReference>
<reference evidence="3" key="1">
    <citation type="journal article" date="2021" name="PeerJ">
        <title>Extensive microbial diversity within the chicken gut microbiome revealed by metagenomics and culture.</title>
        <authorList>
            <person name="Gilroy R."/>
            <person name="Ravi A."/>
            <person name="Getino M."/>
            <person name="Pursley I."/>
            <person name="Horton D.L."/>
            <person name="Alikhan N.F."/>
            <person name="Baker D."/>
            <person name="Gharbi K."/>
            <person name="Hall N."/>
            <person name="Watson M."/>
            <person name="Adriaenssens E.M."/>
            <person name="Foster-Nyarko E."/>
            <person name="Jarju S."/>
            <person name="Secka A."/>
            <person name="Antonio M."/>
            <person name="Oren A."/>
            <person name="Chaudhuri R.R."/>
            <person name="La Ragione R."/>
            <person name="Hildebrand F."/>
            <person name="Pallen M.J."/>
        </authorList>
    </citation>
    <scope>NUCLEOTIDE SEQUENCE</scope>
    <source>
        <strain evidence="3">ChiHjej13B12-14962</strain>
    </source>
</reference>
<feature type="compositionally biased region" description="Basic and acidic residues" evidence="1">
    <location>
        <begin position="520"/>
        <end position="534"/>
    </location>
</feature>
<feature type="region of interest" description="Disordered" evidence="1">
    <location>
        <begin position="444"/>
        <end position="471"/>
    </location>
</feature>
<dbReference type="Proteomes" id="UP000703315">
    <property type="component" value="Unassembled WGS sequence"/>
</dbReference>
<accession>A0A921K9F9</accession>
<feature type="transmembrane region" description="Helical" evidence="2">
    <location>
        <begin position="277"/>
        <end position="302"/>
    </location>
</feature>
<reference evidence="3" key="2">
    <citation type="submission" date="2021-09" db="EMBL/GenBank/DDBJ databases">
        <authorList>
            <person name="Gilroy R."/>
        </authorList>
    </citation>
    <scope>NUCLEOTIDE SEQUENCE</scope>
    <source>
        <strain evidence="3">ChiHjej13B12-14962</strain>
    </source>
</reference>
<feature type="compositionally biased region" description="Pro residues" evidence="1">
    <location>
        <begin position="454"/>
        <end position="463"/>
    </location>
</feature>
<feature type="transmembrane region" description="Helical" evidence="2">
    <location>
        <begin position="396"/>
        <end position="418"/>
    </location>
</feature>
<name>A0A921K9F9_9MICC</name>
<feature type="transmembrane region" description="Helical" evidence="2">
    <location>
        <begin position="55"/>
        <end position="81"/>
    </location>
</feature>
<feature type="transmembrane region" description="Helical" evidence="2">
    <location>
        <begin position="171"/>
        <end position="191"/>
    </location>
</feature>
<evidence type="ECO:0000256" key="2">
    <source>
        <dbReference type="SAM" id="Phobius"/>
    </source>
</evidence>
<protein>
    <recommendedName>
        <fullName evidence="5">DUF4878 domain-containing protein</fullName>
    </recommendedName>
</protein>
<dbReference type="RefSeq" id="WP_303906414.1">
    <property type="nucleotide sequence ID" value="NZ_DYXC01000104.1"/>
</dbReference>
<feature type="transmembrane region" description="Helical" evidence="2">
    <location>
        <begin position="243"/>
        <end position="270"/>
    </location>
</feature>
<comment type="caution">
    <text evidence="3">The sequence shown here is derived from an EMBL/GenBank/DDBJ whole genome shotgun (WGS) entry which is preliminary data.</text>
</comment>
<dbReference type="AlphaFoldDB" id="A0A921K9F9"/>
<feature type="region of interest" description="Disordered" evidence="1">
    <location>
        <begin position="515"/>
        <end position="535"/>
    </location>
</feature>
<feature type="transmembrane region" description="Helical" evidence="2">
    <location>
        <begin position="211"/>
        <end position="231"/>
    </location>
</feature>
<organism evidence="3 4">
    <name type="scientific">Enteractinococcus helveticum</name>
    <dbReference type="NCBI Taxonomy" id="1837282"/>
    <lineage>
        <taxon>Bacteria</taxon>
        <taxon>Bacillati</taxon>
        <taxon>Actinomycetota</taxon>
        <taxon>Actinomycetes</taxon>
        <taxon>Micrococcales</taxon>
        <taxon>Micrococcaceae</taxon>
    </lineage>
</organism>
<sequence length="921" mass="98682">MSQQPPQGPPEPVAPHQQPWGPPRPGPNPYGGQTGHGSTAPSVFKTIPAQVWARALLIALVFFAGSLIMAGITAALGVGAINMAADFTPEFDEFFPTGASWIVLTFQLLGMGLLSPLSIGFDITDMGMSGASGTIFFVPWLIPAAGITAVITTQRFLGGNLRVTFLGVRLLLAAIAGLSFATVVTILTATIRFRVHIDESLMQGSMWAHSASLAGFLVAAVLVGCTTYLFLLPQRGVNLQRTMTALAAVFEHVMLIAAVAAIALVITLLVQGETDALPAVLFALPNVALAAFSLVHCIPVTARSNEEFMAGVETASFTLFDAHPAVVVIGIFVMVLTLGVVAFRWSLRTRFYAHAAWSWITLLAGYLVLGVLITFANGAYLSMAMFGESLRVSITQAAWGFLLWLVIGGVVQVLASYVMPQLAYRMPRGLLRVLGAGLALPPATTIPPTTTATAPPPPPPGPAPEDSDATEVISEQPGTVEHTTVLPAVHTEPIQATASEQAYQTVADDPATQAFATGRQHPDAWHVESPAEPRRMRRGTKVLLVSGLSLVVLAGLAWAAHSVLARTMFGPQHTAEAYLQAVVDGRAEDALAQMGPNVTDELRALATDEIYQSATNRPDRFELGDVTRDGSRATVEATLYQSGKAYPLELGLTTSGTQAAVFSDWALETGDVAGRAAYVSGPSTLTVNEVEAEIAPTGQATEQDVDAETYDPAGIANIAAESGQVLLPGTYLFSAPEGSKYLSHGEDLELTITPGEVSETPIEFSQSYTETFETDVIAAVENRLESCLADRTIRVDECEAASWEDTSWTAMKDMVRTWEVQPEIEVLPSDADTSFGGTTDLTQYSGPVVARVTEGSIHLSYQVRDDEDQDWMDRERVYSPFQVGFFEPMEFPVTLDGDEIVIDYSPLDQYNPDWLSPEFRD</sequence>
<feature type="transmembrane region" description="Helical" evidence="2">
    <location>
        <begin position="101"/>
        <end position="121"/>
    </location>
</feature>
<keyword evidence="2" id="KW-1133">Transmembrane helix</keyword>
<feature type="compositionally biased region" description="Low complexity" evidence="1">
    <location>
        <begin position="444"/>
        <end position="453"/>
    </location>
</feature>
<evidence type="ECO:0000256" key="1">
    <source>
        <dbReference type="SAM" id="MobiDB-lite"/>
    </source>
</evidence>
<proteinExistence type="predicted"/>
<feature type="transmembrane region" description="Helical" evidence="2">
    <location>
        <begin position="542"/>
        <end position="560"/>
    </location>
</feature>
<evidence type="ECO:0008006" key="5">
    <source>
        <dbReference type="Google" id="ProtNLM"/>
    </source>
</evidence>
<evidence type="ECO:0000313" key="3">
    <source>
        <dbReference type="EMBL" id="HJF15039.1"/>
    </source>
</evidence>
<feature type="transmembrane region" description="Helical" evidence="2">
    <location>
        <begin position="355"/>
        <end position="376"/>
    </location>
</feature>